<feature type="compositionally biased region" description="Basic residues" evidence="8">
    <location>
        <begin position="507"/>
        <end position="520"/>
    </location>
</feature>
<protein>
    <recommendedName>
        <fullName evidence="1">[histone H3]-lysine(27) N-trimethyltransferase</fullName>
        <ecNumber evidence="1">2.1.1.356</ecNumber>
    </recommendedName>
</protein>
<dbReference type="InterPro" id="IPR026489">
    <property type="entry name" value="CXC_dom"/>
</dbReference>
<sequence>MTTTAAAADYDSIVDSIWKDRIERALKYVSRAIDLKQRSDAAPLLAKIAEQYNRIRRPRVLSEMIPDENHSSLYTNCSFDELTGDKMTCSLSILPQIDQLPNMFTYVSLQSNFLCDTITNLSNLVFDENDEDVKNLLISIQSDSFTEQQQSIRLFSSMKRMNRSSKTSFLNDRNNEFIFDEEHLLDLLKRLKQQAEHTSSPMTPDDEANLFNSLIKFYPSSADLIRDRFGTIFESKRLPPKEFTPNIDNSSLALDTTLENTLHSYFMLFCRRCHRYDCFLHKDKPVTPVLNKPTKMSNHIYRPCNPQCYQRNPKSCFQQRRVNIELKRSYSELLDSKPSSNGLHSKRTKSNLIKADEISSTFDFNFSRNGLLFKPSLKRKSTDELAHWSVSDKSLFRVFYKIFGDNICMIADLIDKPCSQVYKFHLNEIEINQKKLFLQKQLSSIGPLLDMTTSDSIDVKINGDYKKKINGDSADMHGMENEMNICNGDDKDHQQLTNGNRSSSSSRRSHSSSLRRQRSHQHLLLSHHNNLLQEQKRHTYYPCDHDRSLPCNEHCYCVRSGNFCEKFCCCESTKCDNRFPGCRCRSSCTTKQCPCYAAARECDPDLCTQCGADDFRNGNANSDELITRSTCSCHNVAIQRNLHKPLLLAESDVAGWGIFTQVNIQRNEFIAEYCGEILTQDEGEIRGRMYDMIGTSFLFDLNEEYMVDATRRGNKIRFANHSINPNCYAKVIMVNGDHRIGIYSKRFIAAGDELFFDYRYGANHHLRFVGVEKHDHGDQPDTLLL</sequence>
<comment type="catalytic activity">
    <reaction evidence="7">
        <text>L-lysyl(27)-[histone H3] + 3 S-adenosyl-L-methionine = N(6),N(6),N(6)-trimethyl-L-lysyl(27)-[histone H3] + 3 S-adenosyl-L-homocysteine + 3 H(+)</text>
        <dbReference type="Rhea" id="RHEA:60292"/>
        <dbReference type="Rhea" id="RHEA-COMP:15535"/>
        <dbReference type="Rhea" id="RHEA-COMP:15548"/>
        <dbReference type="ChEBI" id="CHEBI:15378"/>
        <dbReference type="ChEBI" id="CHEBI:29969"/>
        <dbReference type="ChEBI" id="CHEBI:57856"/>
        <dbReference type="ChEBI" id="CHEBI:59789"/>
        <dbReference type="ChEBI" id="CHEBI:61961"/>
        <dbReference type="EC" id="2.1.1.356"/>
    </reaction>
</comment>
<dbReference type="InterPro" id="IPR041355">
    <property type="entry name" value="Pre-SET_CXC"/>
</dbReference>
<dbReference type="GO" id="GO:0032259">
    <property type="term" value="P:methylation"/>
    <property type="evidence" value="ECO:0007669"/>
    <property type="project" value="UniProtKB-KW"/>
</dbReference>
<dbReference type="FunFam" id="2.170.270.10:FF:000001">
    <property type="entry name" value="Putative histone-lysine N-methyltransferase EZH2"/>
    <property type="match status" value="1"/>
</dbReference>
<evidence type="ECO:0000256" key="8">
    <source>
        <dbReference type="SAM" id="MobiDB-lite"/>
    </source>
</evidence>
<dbReference type="EMBL" id="CAJNOJ010000050">
    <property type="protein sequence ID" value="CAF0962065.1"/>
    <property type="molecule type" value="Genomic_DNA"/>
</dbReference>
<accession>A0A814DRQ1</accession>
<dbReference type="SUPFAM" id="SSF82199">
    <property type="entry name" value="SET domain"/>
    <property type="match status" value="1"/>
</dbReference>
<evidence type="ECO:0000256" key="6">
    <source>
        <dbReference type="ARBA" id="ARBA00023163"/>
    </source>
</evidence>
<dbReference type="Proteomes" id="UP000663852">
    <property type="component" value="Unassembled WGS sequence"/>
</dbReference>
<feature type="domain" description="SET" evidence="9">
    <location>
        <begin position="644"/>
        <end position="759"/>
    </location>
</feature>
<dbReference type="GO" id="GO:0140951">
    <property type="term" value="F:histone H3K27 trimethyltransferase activity"/>
    <property type="evidence" value="ECO:0007669"/>
    <property type="project" value="UniProtKB-EC"/>
</dbReference>
<dbReference type="CDD" id="cd10519">
    <property type="entry name" value="SET_EZH"/>
    <property type="match status" value="1"/>
</dbReference>
<evidence type="ECO:0000313" key="12">
    <source>
        <dbReference type="Proteomes" id="UP000663852"/>
    </source>
</evidence>
<name>A0A814DRQ1_ADIRI</name>
<dbReference type="Pfam" id="PF00856">
    <property type="entry name" value="SET"/>
    <property type="match status" value="1"/>
</dbReference>
<evidence type="ECO:0000256" key="5">
    <source>
        <dbReference type="ARBA" id="ARBA00023015"/>
    </source>
</evidence>
<gene>
    <name evidence="11" type="ORF">EDS130_LOCUS12903</name>
</gene>
<organism evidence="11 12">
    <name type="scientific">Adineta ricciae</name>
    <name type="common">Rotifer</name>
    <dbReference type="NCBI Taxonomy" id="249248"/>
    <lineage>
        <taxon>Eukaryota</taxon>
        <taxon>Metazoa</taxon>
        <taxon>Spiralia</taxon>
        <taxon>Gnathifera</taxon>
        <taxon>Rotifera</taxon>
        <taxon>Eurotatoria</taxon>
        <taxon>Bdelloidea</taxon>
        <taxon>Adinetida</taxon>
        <taxon>Adinetidae</taxon>
        <taxon>Adineta</taxon>
    </lineage>
</organism>
<keyword evidence="3" id="KW-0808">Transferase</keyword>
<evidence type="ECO:0000313" key="11">
    <source>
        <dbReference type="EMBL" id="CAF0962065.1"/>
    </source>
</evidence>
<keyword evidence="5" id="KW-0805">Transcription regulation</keyword>
<evidence type="ECO:0000256" key="2">
    <source>
        <dbReference type="ARBA" id="ARBA00022603"/>
    </source>
</evidence>
<dbReference type="AlphaFoldDB" id="A0A814DRQ1"/>
<feature type="region of interest" description="Disordered" evidence="8">
    <location>
        <begin position="490"/>
        <end position="520"/>
    </location>
</feature>
<dbReference type="Pfam" id="PF21358">
    <property type="entry name" value="Ezh2_MCSS"/>
    <property type="match status" value="1"/>
</dbReference>
<dbReference type="InterPro" id="IPR033467">
    <property type="entry name" value="Tesmin/TSO1-like_CXC"/>
</dbReference>
<dbReference type="InterPro" id="IPR048358">
    <property type="entry name" value="EZH1/2_MCSS"/>
</dbReference>
<dbReference type="GO" id="GO:0003682">
    <property type="term" value="F:chromatin binding"/>
    <property type="evidence" value="ECO:0007669"/>
    <property type="project" value="TreeGrafter"/>
</dbReference>
<dbReference type="SMART" id="SM00317">
    <property type="entry name" value="SET"/>
    <property type="match status" value="1"/>
</dbReference>
<dbReference type="Gene3D" id="2.170.270.10">
    <property type="entry name" value="SET domain"/>
    <property type="match status" value="1"/>
</dbReference>
<dbReference type="GO" id="GO:0035098">
    <property type="term" value="C:ESC/E(Z) complex"/>
    <property type="evidence" value="ECO:0007669"/>
    <property type="project" value="TreeGrafter"/>
</dbReference>
<evidence type="ECO:0000259" key="9">
    <source>
        <dbReference type="PROSITE" id="PS50280"/>
    </source>
</evidence>
<dbReference type="InterPro" id="IPR045318">
    <property type="entry name" value="EZH1/2-like"/>
</dbReference>
<dbReference type="EC" id="2.1.1.356" evidence="1"/>
<reference evidence="11" key="1">
    <citation type="submission" date="2021-02" db="EMBL/GenBank/DDBJ databases">
        <authorList>
            <person name="Nowell W R."/>
        </authorList>
    </citation>
    <scope>NUCLEOTIDE SEQUENCE</scope>
</reference>
<dbReference type="InterPro" id="IPR046341">
    <property type="entry name" value="SET_dom_sf"/>
</dbReference>
<evidence type="ECO:0000256" key="7">
    <source>
        <dbReference type="ARBA" id="ARBA00048568"/>
    </source>
</evidence>
<evidence type="ECO:0000256" key="4">
    <source>
        <dbReference type="ARBA" id="ARBA00022691"/>
    </source>
</evidence>
<dbReference type="PANTHER" id="PTHR45747">
    <property type="entry name" value="HISTONE-LYSINE N-METHYLTRANSFERASE E(Z)"/>
    <property type="match status" value="1"/>
</dbReference>
<dbReference type="PROSITE" id="PS51633">
    <property type="entry name" value="CXC"/>
    <property type="match status" value="1"/>
</dbReference>
<keyword evidence="6" id="KW-0804">Transcription</keyword>
<feature type="domain" description="CXC" evidence="10">
    <location>
        <begin position="520"/>
        <end position="627"/>
    </location>
</feature>
<keyword evidence="2" id="KW-0489">Methyltransferase</keyword>
<evidence type="ECO:0000256" key="3">
    <source>
        <dbReference type="ARBA" id="ARBA00022679"/>
    </source>
</evidence>
<comment type="caution">
    <text evidence="11">The sequence shown here is derived from an EMBL/GenBank/DDBJ whole genome shotgun (WGS) entry which is preliminary data.</text>
</comment>
<dbReference type="Pfam" id="PF18264">
    <property type="entry name" value="preSET_CXC"/>
    <property type="match status" value="1"/>
</dbReference>
<dbReference type="SMART" id="SM01114">
    <property type="entry name" value="CXC"/>
    <property type="match status" value="1"/>
</dbReference>
<dbReference type="PANTHER" id="PTHR45747:SF4">
    <property type="entry name" value="HISTONE-LYSINE N-METHYLTRANSFERASE E(Z)"/>
    <property type="match status" value="1"/>
</dbReference>
<evidence type="ECO:0000256" key="1">
    <source>
        <dbReference type="ARBA" id="ARBA00012186"/>
    </source>
</evidence>
<evidence type="ECO:0000259" key="10">
    <source>
        <dbReference type="PROSITE" id="PS51633"/>
    </source>
</evidence>
<dbReference type="OrthoDB" id="6141102at2759"/>
<proteinExistence type="predicted"/>
<keyword evidence="4" id="KW-0949">S-adenosyl-L-methionine</keyword>
<dbReference type="InterPro" id="IPR001214">
    <property type="entry name" value="SET_dom"/>
</dbReference>
<dbReference type="GO" id="GO:0031507">
    <property type="term" value="P:heterochromatin formation"/>
    <property type="evidence" value="ECO:0007669"/>
    <property type="project" value="TreeGrafter"/>
</dbReference>
<dbReference type="PROSITE" id="PS50280">
    <property type="entry name" value="SET"/>
    <property type="match status" value="1"/>
</dbReference>